<dbReference type="GO" id="GO:0016757">
    <property type="term" value="F:glycosyltransferase activity"/>
    <property type="evidence" value="ECO:0007669"/>
    <property type="project" value="UniProtKB-KW"/>
</dbReference>
<dbReference type="InterPro" id="IPR023346">
    <property type="entry name" value="Lysozyme-like_dom_sf"/>
</dbReference>
<evidence type="ECO:0000256" key="1">
    <source>
        <dbReference type="SAM" id="MobiDB-lite"/>
    </source>
</evidence>
<keyword evidence="4" id="KW-0808">Transferase</keyword>
<dbReference type="EC" id="2.4.-.-" evidence="4"/>
<keyword evidence="4" id="KW-0328">Glycosyltransferase</keyword>
<keyword evidence="5" id="KW-1185">Reference proteome</keyword>
<feature type="region of interest" description="Disordered" evidence="1">
    <location>
        <begin position="32"/>
        <end position="82"/>
    </location>
</feature>
<gene>
    <name evidence="4" type="ORF">ACFO60_34080</name>
</gene>
<dbReference type="InterPro" id="IPR008258">
    <property type="entry name" value="Transglycosylase_SLT_dom_1"/>
</dbReference>
<protein>
    <submittedName>
        <fullName evidence="4">Lytic murein transglycosylase</fullName>
        <ecNumber evidence="4">2.4.-.-</ecNumber>
    </submittedName>
</protein>
<keyword evidence="2" id="KW-0732">Signal</keyword>
<proteinExistence type="predicted"/>
<dbReference type="RefSeq" id="WP_380849120.1">
    <property type="nucleotide sequence ID" value="NZ_JBHSFP010000035.1"/>
</dbReference>
<feature type="compositionally biased region" description="Low complexity" evidence="1">
    <location>
        <begin position="33"/>
        <end position="67"/>
    </location>
</feature>
<feature type="signal peptide" evidence="2">
    <location>
        <begin position="1"/>
        <end position="21"/>
    </location>
</feature>
<comment type="caution">
    <text evidence="4">The sequence shown here is derived from an EMBL/GenBank/DDBJ whole genome shotgun (WGS) entry which is preliminary data.</text>
</comment>
<reference evidence="5" key="1">
    <citation type="journal article" date="2019" name="Int. J. Syst. Evol. Microbiol.">
        <title>The Global Catalogue of Microorganisms (GCM) 10K type strain sequencing project: providing services to taxonomists for standard genome sequencing and annotation.</title>
        <authorList>
            <consortium name="The Broad Institute Genomics Platform"/>
            <consortium name="The Broad Institute Genome Sequencing Center for Infectious Disease"/>
            <person name="Wu L."/>
            <person name="Ma J."/>
        </authorList>
    </citation>
    <scope>NUCLEOTIDE SEQUENCE [LARGE SCALE GENOMIC DNA]</scope>
    <source>
        <strain evidence="5">CGMCC 4.7132</strain>
    </source>
</reference>
<evidence type="ECO:0000256" key="2">
    <source>
        <dbReference type="SAM" id="SignalP"/>
    </source>
</evidence>
<accession>A0ABV9CR80</accession>
<sequence length="326" mass="34337">MGTGMAGGRLSSRAVSLVAFAAVALAGAGGCGWASSGPDTASPPSGASAAPAATPSTGSSAASTPDGPADLPRPDEKIPKDPAGLARALDETTRALRAAITAWVKDGDPGRGRPPEPVVLLALHHQRLCRYAARHAETASRAFARLSPSIAAQARDDATAVRELLSLAHPLTGKATFKVQDPLPADVLLGHFKRAERRFGVEWEVLAAVMLVETKFGRVRSASSAGAQGPMQFMPATWRAYGMGGDIHDTGDAVAAAANYLRASGAPGDYRRALHAYNHSQAYVDAVLLHTRQMKRDRRAFYAYYNWQVFVLTTDGERRLTGPGLS</sequence>
<feature type="domain" description="Transglycosylase SLT" evidence="3">
    <location>
        <begin position="192"/>
        <end position="285"/>
    </location>
</feature>
<organism evidence="4 5">
    <name type="scientific">Sphaerisporangium dianthi</name>
    <dbReference type="NCBI Taxonomy" id="1436120"/>
    <lineage>
        <taxon>Bacteria</taxon>
        <taxon>Bacillati</taxon>
        <taxon>Actinomycetota</taxon>
        <taxon>Actinomycetes</taxon>
        <taxon>Streptosporangiales</taxon>
        <taxon>Streptosporangiaceae</taxon>
        <taxon>Sphaerisporangium</taxon>
    </lineage>
</organism>
<dbReference type="Gene3D" id="1.10.530.10">
    <property type="match status" value="1"/>
</dbReference>
<feature type="chain" id="PRO_5047185464" evidence="2">
    <location>
        <begin position="22"/>
        <end position="326"/>
    </location>
</feature>
<dbReference type="Proteomes" id="UP001596004">
    <property type="component" value="Unassembled WGS sequence"/>
</dbReference>
<evidence type="ECO:0000313" key="5">
    <source>
        <dbReference type="Proteomes" id="UP001596004"/>
    </source>
</evidence>
<evidence type="ECO:0000313" key="4">
    <source>
        <dbReference type="EMBL" id="MFC4535820.1"/>
    </source>
</evidence>
<name>A0ABV9CR80_9ACTN</name>
<dbReference type="CDD" id="cd13399">
    <property type="entry name" value="Slt35-like"/>
    <property type="match status" value="1"/>
</dbReference>
<dbReference type="EMBL" id="JBHSFP010000035">
    <property type="protein sequence ID" value="MFC4535820.1"/>
    <property type="molecule type" value="Genomic_DNA"/>
</dbReference>
<evidence type="ECO:0000259" key="3">
    <source>
        <dbReference type="Pfam" id="PF01464"/>
    </source>
</evidence>
<dbReference type="SUPFAM" id="SSF53955">
    <property type="entry name" value="Lysozyme-like"/>
    <property type="match status" value="1"/>
</dbReference>
<dbReference type="Pfam" id="PF01464">
    <property type="entry name" value="SLT"/>
    <property type="match status" value="1"/>
</dbReference>